<keyword evidence="4" id="KW-0808">Transferase</keyword>
<dbReference type="InterPro" id="IPR014729">
    <property type="entry name" value="Rossmann-like_a/b/a_fold"/>
</dbReference>
<evidence type="ECO:0000256" key="3">
    <source>
        <dbReference type="ARBA" id="ARBA00022553"/>
    </source>
</evidence>
<keyword evidence="15" id="KW-1185">Reference proteome</keyword>
<feature type="compositionally biased region" description="Polar residues" evidence="12">
    <location>
        <begin position="86"/>
        <end position="95"/>
    </location>
</feature>
<keyword evidence="2" id="KW-0444">Lipid biosynthesis</keyword>
<dbReference type="PANTHER" id="PTHR10739:SF13">
    <property type="entry name" value="CHOLINE-PHOSPHATE CYTIDYLYLTRANSFERASE"/>
    <property type="match status" value="1"/>
</dbReference>
<reference evidence="14" key="1">
    <citation type="submission" date="2021-06" db="EMBL/GenBank/DDBJ databases">
        <title>Comparative genomics, transcriptomics and evolutionary studies reveal genomic signatures of adaptation to plant cell wall in hemibiotrophic fungi.</title>
        <authorList>
            <consortium name="DOE Joint Genome Institute"/>
            <person name="Baroncelli R."/>
            <person name="Diaz J.F."/>
            <person name="Benocci T."/>
            <person name="Peng M."/>
            <person name="Battaglia E."/>
            <person name="Haridas S."/>
            <person name="Andreopoulos W."/>
            <person name="Labutti K."/>
            <person name="Pangilinan J."/>
            <person name="Floch G.L."/>
            <person name="Makela M.R."/>
            <person name="Henrissat B."/>
            <person name="Grigoriev I.V."/>
            <person name="Crouch J.A."/>
            <person name="De Vries R.P."/>
            <person name="Sukno S.A."/>
            <person name="Thon M.R."/>
        </authorList>
    </citation>
    <scope>NUCLEOTIDE SEQUENCE</scope>
    <source>
        <strain evidence="14">CBS 125086</strain>
    </source>
</reference>
<dbReference type="InterPro" id="IPR004821">
    <property type="entry name" value="Cyt_trans-like"/>
</dbReference>
<dbReference type="RefSeq" id="XP_060410182.1">
    <property type="nucleotide sequence ID" value="XM_060555530.1"/>
</dbReference>
<evidence type="ECO:0000256" key="8">
    <source>
        <dbReference type="ARBA" id="ARBA00023264"/>
    </source>
</evidence>
<dbReference type="EMBL" id="JAHLJV010000072">
    <property type="protein sequence ID" value="KAK1574686.1"/>
    <property type="molecule type" value="Genomic_DNA"/>
</dbReference>
<dbReference type="InterPro" id="IPR041723">
    <property type="entry name" value="CCT"/>
</dbReference>
<dbReference type="GO" id="GO:0005635">
    <property type="term" value="C:nuclear envelope"/>
    <property type="evidence" value="ECO:0007669"/>
    <property type="project" value="TreeGrafter"/>
</dbReference>
<dbReference type="NCBIfam" id="TIGR00125">
    <property type="entry name" value="cyt_tran_rel"/>
    <property type="match status" value="1"/>
</dbReference>
<evidence type="ECO:0000256" key="10">
    <source>
        <dbReference type="ARBA" id="ARBA00076205"/>
    </source>
</evidence>
<dbReference type="GeneID" id="85439770"/>
<proteinExistence type="inferred from homology"/>
<name>A0AAD8PRY0_9PEZI</name>
<evidence type="ECO:0000256" key="4">
    <source>
        <dbReference type="ARBA" id="ARBA00022679"/>
    </source>
</evidence>
<evidence type="ECO:0000256" key="6">
    <source>
        <dbReference type="ARBA" id="ARBA00023098"/>
    </source>
</evidence>
<feature type="domain" description="Cytidyltransferase-like" evidence="13">
    <location>
        <begin position="164"/>
        <end position="291"/>
    </location>
</feature>
<feature type="region of interest" description="Disordered" evidence="12">
    <location>
        <begin position="426"/>
        <end position="469"/>
    </location>
</feature>
<dbReference type="Gene3D" id="3.40.50.620">
    <property type="entry name" value="HUPs"/>
    <property type="match status" value="1"/>
</dbReference>
<evidence type="ECO:0000256" key="5">
    <source>
        <dbReference type="ARBA" id="ARBA00022695"/>
    </source>
</evidence>
<evidence type="ECO:0000256" key="11">
    <source>
        <dbReference type="ARBA" id="ARBA00080967"/>
    </source>
</evidence>
<evidence type="ECO:0000256" key="2">
    <source>
        <dbReference type="ARBA" id="ARBA00022516"/>
    </source>
</evidence>
<evidence type="ECO:0000256" key="12">
    <source>
        <dbReference type="SAM" id="MobiDB-lite"/>
    </source>
</evidence>
<organism evidence="14 15">
    <name type="scientific">Colletotrichum navitas</name>
    <dbReference type="NCBI Taxonomy" id="681940"/>
    <lineage>
        <taxon>Eukaryota</taxon>
        <taxon>Fungi</taxon>
        <taxon>Dikarya</taxon>
        <taxon>Ascomycota</taxon>
        <taxon>Pezizomycotina</taxon>
        <taxon>Sordariomycetes</taxon>
        <taxon>Hypocreomycetidae</taxon>
        <taxon>Glomerellales</taxon>
        <taxon>Glomerellaceae</taxon>
        <taxon>Colletotrichum</taxon>
        <taxon>Colletotrichum graminicola species complex</taxon>
    </lineage>
</organism>
<dbReference type="CDD" id="cd02174">
    <property type="entry name" value="CCT"/>
    <property type="match status" value="1"/>
</dbReference>
<dbReference type="AlphaFoldDB" id="A0AAD8PRY0"/>
<dbReference type="Proteomes" id="UP001230504">
    <property type="component" value="Unassembled WGS sequence"/>
</dbReference>
<keyword evidence="3" id="KW-0597">Phosphoprotein</keyword>
<gene>
    <name evidence="14" type="ORF">LY79DRAFT_523389</name>
</gene>
<feature type="region of interest" description="Disordered" evidence="12">
    <location>
        <begin position="381"/>
        <end position="406"/>
    </location>
</feature>
<keyword evidence="8" id="KW-1208">Phospholipid metabolism</keyword>
<evidence type="ECO:0000313" key="15">
    <source>
        <dbReference type="Proteomes" id="UP001230504"/>
    </source>
</evidence>
<dbReference type="EC" id="2.7.7.15" evidence="9"/>
<dbReference type="InterPro" id="IPR045049">
    <property type="entry name" value="Pcy1-like"/>
</dbReference>
<dbReference type="GO" id="GO:0004105">
    <property type="term" value="F:choline-phosphate cytidylyltransferase activity"/>
    <property type="evidence" value="ECO:0007669"/>
    <property type="project" value="UniProtKB-EC"/>
</dbReference>
<accession>A0AAD8PRY0</accession>
<dbReference type="SUPFAM" id="SSF52374">
    <property type="entry name" value="Nucleotidylyl transferase"/>
    <property type="match status" value="1"/>
</dbReference>
<sequence>MSSPSGSSAAGKRKRTTATMNPTGMPDAADDADAGLQASSRDASGEEGDSTAPESGRVGGHRKSDSTSAGHPSKRQRAGSDRSHETTTSAAQNHSLDPGEPSDTTEASVDIAERVGRKNSRKHVSIKEDEDKDEAMPPPPTGKLTHPVGFRTNDPPVGRPVRVYADGVFDLFHLGHMRQLEQAKKAFPDVYLIVGVTGDAETHKRKGLTVLSGAERAETVRHCKWVDEVIENCPWIVTPEFLDQHKIDYVAHDDLPYGADEGDDIYRPIKEAGKFLVTQRTEGVSTTGIITKIVRDYEKYIARQFKRGTSRQELNVSWIKKNELDLKRHVQELRDNIRTNWSTTGQELSRELRQFWPASRPQSPAPAARTSYIQNGDHLAASNTSKSRLSVDIPTTPGGTPAATQSNDFITGYALGLVGGVRSWMTKSKRSELDSPSRRNSDDDSESDGKSPRGRVVPQQPAAATASAS</sequence>
<dbReference type="FunFam" id="3.40.50.620:FF:000147">
    <property type="entry name" value="Cholinephosphate cytidylyltransferase"/>
    <property type="match status" value="1"/>
</dbReference>
<keyword evidence="7" id="KW-0594">Phospholipid biosynthesis</keyword>
<dbReference type="Pfam" id="PF01467">
    <property type="entry name" value="CTP_transf_like"/>
    <property type="match status" value="1"/>
</dbReference>
<feature type="compositionally biased region" description="Basic and acidic residues" evidence="12">
    <location>
        <begin position="429"/>
        <end position="451"/>
    </location>
</feature>
<evidence type="ECO:0000256" key="1">
    <source>
        <dbReference type="ARBA" id="ARBA00010101"/>
    </source>
</evidence>
<keyword evidence="6" id="KW-0443">Lipid metabolism</keyword>
<keyword evidence="5 14" id="KW-0548">Nucleotidyltransferase</keyword>
<protein>
    <recommendedName>
        <fullName evidence="9">choline-phosphate cytidylyltransferase</fullName>
        <ecNumber evidence="9">2.7.7.15</ecNumber>
    </recommendedName>
    <alternativeName>
        <fullName evidence="10">CTP:phosphocholine cytidylyltransferase</fullName>
    </alternativeName>
    <alternativeName>
        <fullName evidence="11">Phosphorylcholine transferase</fullName>
    </alternativeName>
</protein>
<feature type="compositionally biased region" description="Low complexity" evidence="12">
    <location>
        <begin position="394"/>
        <end position="404"/>
    </location>
</feature>
<comment type="similarity">
    <text evidence="1">Belongs to the cytidylyltransferase family.</text>
</comment>
<evidence type="ECO:0000313" key="14">
    <source>
        <dbReference type="EMBL" id="KAK1574686.1"/>
    </source>
</evidence>
<dbReference type="GO" id="GO:0031210">
    <property type="term" value="F:phosphatidylcholine binding"/>
    <property type="evidence" value="ECO:0007669"/>
    <property type="project" value="TreeGrafter"/>
</dbReference>
<comment type="caution">
    <text evidence="14">The sequence shown here is derived from an EMBL/GenBank/DDBJ whole genome shotgun (WGS) entry which is preliminary data.</text>
</comment>
<evidence type="ECO:0000259" key="13">
    <source>
        <dbReference type="Pfam" id="PF01467"/>
    </source>
</evidence>
<feature type="region of interest" description="Disordered" evidence="12">
    <location>
        <begin position="1"/>
        <end position="153"/>
    </location>
</feature>
<evidence type="ECO:0000256" key="9">
    <source>
        <dbReference type="ARBA" id="ARBA00026101"/>
    </source>
</evidence>
<evidence type="ECO:0000256" key="7">
    <source>
        <dbReference type="ARBA" id="ARBA00023209"/>
    </source>
</evidence>
<dbReference type="PANTHER" id="PTHR10739">
    <property type="entry name" value="CYTIDYLYLTRANSFERASE"/>
    <property type="match status" value="1"/>
</dbReference>
<feature type="compositionally biased region" description="Low complexity" evidence="12">
    <location>
        <begin position="456"/>
        <end position="469"/>
    </location>
</feature>